<proteinExistence type="inferred from homology"/>
<dbReference type="GO" id="GO:0009432">
    <property type="term" value="P:SOS response"/>
    <property type="evidence" value="ECO:0007669"/>
    <property type="project" value="TreeGrafter"/>
</dbReference>
<comment type="subcellular location">
    <subcellularLocation>
        <location evidence="2">Cytoplasm</location>
    </subcellularLocation>
</comment>
<organism evidence="20">
    <name type="scientific">uncultured organism</name>
    <dbReference type="NCBI Taxonomy" id="155900"/>
    <lineage>
        <taxon>unclassified sequences</taxon>
        <taxon>environmental samples</taxon>
    </lineage>
</organism>
<evidence type="ECO:0000256" key="3">
    <source>
        <dbReference type="ARBA" id="ARBA00010945"/>
    </source>
</evidence>
<evidence type="ECO:0000256" key="9">
    <source>
        <dbReference type="ARBA" id="ARBA00022695"/>
    </source>
</evidence>
<evidence type="ECO:0000256" key="16">
    <source>
        <dbReference type="ARBA" id="ARBA00023204"/>
    </source>
</evidence>
<evidence type="ECO:0000259" key="19">
    <source>
        <dbReference type="PROSITE" id="PS50173"/>
    </source>
</evidence>
<comment type="similarity">
    <text evidence="3">Belongs to the DNA polymerase type-Y family.</text>
</comment>
<feature type="region of interest" description="Disordered" evidence="18">
    <location>
        <begin position="227"/>
        <end position="252"/>
    </location>
</feature>
<dbReference type="InterPro" id="IPR022880">
    <property type="entry name" value="DNApol_IV"/>
</dbReference>
<protein>
    <recommendedName>
        <fullName evidence="5">DNA-directed DNA polymerase</fullName>
        <ecNumber evidence="5">2.7.7.7</ecNumber>
    </recommendedName>
</protein>
<evidence type="ECO:0000256" key="1">
    <source>
        <dbReference type="ARBA" id="ARBA00001946"/>
    </source>
</evidence>
<accession>A0A5B8REB9</accession>
<feature type="compositionally biased region" description="Basic and acidic residues" evidence="18">
    <location>
        <begin position="228"/>
        <end position="238"/>
    </location>
</feature>
<keyword evidence="11" id="KW-0479">Metal-binding</keyword>
<dbReference type="Pfam" id="PF11798">
    <property type="entry name" value="IMS_HHH"/>
    <property type="match status" value="1"/>
</dbReference>
<dbReference type="EMBL" id="MN079187">
    <property type="protein sequence ID" value="QEA06951.1"/>
    <property type="molecule type" value="Genomic_DNA"/>
</dbReference>
<dbReference type="InterPro" id="IPR050116">
    <property type="entry name" value="DNA_polymerase-Y"/>
</dbReference>
<dbReference type="Gene3D" id="3.30.1490.100">
    <property type="entry name" value="DNA polymerase, Y-family, little finger domain"/>
    <property type="match status" value="1"/>
</dbReference>
<dbReference type="InterPro" id="IPR017961">
    <property type="entry name" value="DNA_pol_Y-fam_little_finger"/>
</dbReference>
<dbReference type="InterPro" id="IPR036775">
    <property type="entry name" value="DNA_pol_Y-fam_lit_finger_sf"/>
</dbReference>
<comment type="cofactor">
    <cofactor evidence="1">
        <name>Mg(2+)</name>
        <dbReference type="ChEBI" id="CHEBI:18420"/>
    </cofactor>
</comment>
<reference evidence="20" key="1">
    <citation type="submission" date="2019-06" db="EMBL/GenBank/DDBJ databases">
        <authorList>
            <person name="Murdoch R.W."/>
            <person name="Fathepure B."/>
        </authorList>
    </citation>
    <scope>NUCLEOTIDE SEQUENCE</scope>
</reference>
<evidence type="ECO:0000256" key="7">
    <source>
        <dbReference type="ARBA" id="ARBA00022490"/>
    </source>
</evidence>
<dbReference type="HAMAP" id="MF_01113">
    <property type="entry name" value="DNApol_IV"/>
    <property type="match status" value="1"/>
</dbReference>
<dbReference type="NCBIfam" id="NF002677">
    <property type="entry name" value="PRK02406.1"/>
    <property type="match status" value="1"/>
</dbReference>
<comment type="subunit">
    <text evidence="4">Monomer.</text>
</comment>
<dbReference type="GO" id="GO:0046872">
    <property type="term" value="F:metal ion binding"/>
    <property type="evidence" value="ECO:0007669"/>
    <property type="project" value="UniProtKB-KW"/>
</dbReference>
<keyword evidence="7" id="KW-0963">Cytoplasm</keyword>
<evidence type="ECO:0000256" key="8">
    <source>
        <dbReference type="ARBA" id="ARBA00022679"/>
    </source>
</evidence>
<dbReference type="GO" id="GO:0006260">
    <property type="term" value="P:DNA replication"/>
    <property type="evidence" value="ECO:0007669"/>
    <property type="project" value="UniProtKB-KW"/>
</dbReference>
<dbReference type="FunFam" id="3.40.1170.60:FF:000001">
    <property type="entry name" value="DNA polymerase IV"/>
    <property type="match status" value="1"/>
</dbReference>
<gene>
    <name evidence="20" type="primary">dinB</name>
    <name evidence="20" type="ORF">KBTEX_03294</name>
</gene>
<evidence type="ECO:0000256" key="5">
    <source>
        <dbReference type="ARBA" id="ARBA00012417"/>
    </source>
</evidence>
<evidence type="ECO:0000256" key="2">
    <source>
        <dbReference type="ARBA" id="ARBA00004496"/>
    </source>
</evidence>
<keyword evidence="6" id="KW-0515">Mutator protein</keyword>
<dbReference type="AlphaFoldDB" id="A0A5B8REB9"/>
<keyword evidence="9 20" id="KW-0548">Nucleotidyltransferase</keyword>
<dbReference type="InterPro" id="IPR001126">
    <property type="entry name" value="UmuC"/>
</dbReference>
<dbReference type="Gene3D" id="1.10.150.20">
    <property type="entry name" value="5' to 3' exonuclease, C-terminal subdomain"/>
    <property type="match status" value="1"/>
</dbReference>
<keyword evidence="8 20" id="KW-0808">Transferase</keyword>
<dbReference type="GO" id="GO:0003887">
    <property type="term" value="F:DNA-directed DNA polymerase activity"/>
    <property type="evidence" value="ECO:0007669"/>
    <property type="project" value="UniProtKB-KW"/>
</dbReference>
<dbReference type="GO" id="GO:0003684">
    <property type="term" value="F:damaged DNA binding"/>
    <property type="evidence" value="ECO:0007669"/>
    <property type="project" value="InterPro"/>
</dbReference>
<evidence type="ECO:0000256" key="15">
    <source>
        <dbReference type="ARBA" id="ARBA00023125"/>
    </source>
</evidence>
<evidence type="ECO:0000256" key="17">
    <source>
        <dbReference type="ARBA" id="ARBA00049244"/>
    </source>
</evidence>
<dbReference type="GO" id="GO:0042276">
    <property type="term" value="P:error-prone translesion synthesis"/>
    <property type="evidence" value="ECO:0007669"/>
    <property type="project" value="TreeGrafter"/>
</dbReference>
<evidence type="ECO:0000256" key="13">
    <source>
        <dbReference type="ARBA" id="ARBA00022842"/>
    </source>
</evidence>
<name>A0A5B8REB9_9ZZZZ</name>
<evidence type="ECO:0000256" key="14">
    <source>
        <dbReference type="ARBA" id="ARBA00022932"/>
    </source>
</evidence>
<keyword evidence="12" id="KW-0227">DNA damage</keyword>
<keyword evidence="13" id="KW-0460">Magnesium</keyword>
<evidence type="ECO:0000313" key="20">
    <source>
        <dbReference type="EMBL" id="QEA06951.1"/>
    </source>
</evidence>
<dbReference type="PANTHER" id="PTHR11076:SF33">
    <property type="entry name" value="DNA POLYMERASE KAPPA"/>
    <property type="match status" value="1"/>
</dbReference>
<dbReference type="SUPFAM" id="SSF100879">
    <property type="entry name" value="Lesion bypass DNA polymerase (Y-family), little finger domain"/>
    <property type="match status" value="1"/>
</dbReference>
<evidence type="ECO:0000256" key="10">
    <source>
        <dbReference type="ARBA" id="ARBA00022705"/>
    </source>
</evidence>
<dbReference type="SUPFAM" id="SSF56672">
    <property type="entry name" value="DNA/RNA polymerases"/>
    <property type="match status" value="1"/>
</dbReference>
<evidence type="ECO:0000256" key="11">
    <source>
        <dbReference type="ARBA" id="ARBA00022723"/>
    </source>
</evidence>
<evidence type="ECO:0000256" key="4">
    <source>
        <dbReference type="ARBA" id="ARBA00011245"/>
    </source>
</evidence>
<comment type="catalytic activity">
    <reaction evidence="17">
        <text>DNA(n) + a 2'-deoxyribonucleoside 5'-triphosphate = DNA(n+1) + diphosphate</text>
        <dbReference type="Rhea" id="RHEA:22508"/>
        <dbReference type="Rhea" id="RHEA-COMP:17339"/>
        <dbReference type="Rhea" id="RHEA-COMP:17340"/>
        <dbReference type="ChEBI" id="CHEBI:33019"/>
        <dbReference type="ChEBI" id="CHEBI:61560"/>
        <dbReference type="ChEBI" id="CHEBI:173112"/>
        <dbReference type="EC" id="2.7.7.7"/>
    </reaction>
</comment>
<dbReference type="InterPro" id="IPR024728">
    <property type="entry name" value="PolY_HhH_motif"/>
</dbReference>
<dbReference type="Pfam" id="PF00817">
    <property type="entry name" value="IMS"/>
    <property type="match status" value="1"/>
</dbReference>
<dbReference type="PROSITE" id="PS50173">
    <property type="entry name" value="UMUC"/>
    <property type="match status" value="1"/>
</dbReference>
<keyword evidence="10" id="KW-0235">DNA replication</keyword>
<keyword evidence="16" id="KW-0234">DNA repair</keyword>
<dbReference type="FunFam" id="3.30.1490.100:FF:000004">
    <property type="entry name" value="DNA polymerase IV"/>
    <property type="match status" value="1"/>
</dbReference>
<sequence>MTAPNRTIMHVDMDAFFASVELLRRPELAGQPVVVGGRGDPNRRGVVSTATYEARQYGIHSAMPLRRALELCPHAVFLPVDLAAYRAASMEVFALLRELSEHIEPVGLDEAYLDVSHRPEPPRTLGAELKARIHSRTQLTGSVGLAPNRLLAKIASDLEKPDGLTELTLDDVPDRVWPLPVRTLHGVGPRTGERLADLGIETIGDLAATPVERLATAFPANHAQALSERAHGHDERPVAPRRQRKSIGRETTFQKDCRSSARLAWLAEEMLTGLVPRLTERGLRARTVTVKIRYRDFVTQTRSLSLNEASADPDTLAAAVQECLRQHTLHRAVRLLGVSLSQLTDTPEGPQQLSIIQ</sequence>
<keyword evidence="15" id="KW-0238">DNA-binding</keyword>
<dbReference type="InterPro" id="IPR043502">
    <property type="entry name" value="DNA/RNA_pol_sf"/>
</dbReference>
<dbReference type="EC" id="2.7.7.7" evidence="5"/>
<evidence type="ECO:0000256" key="18">
    <source>
        <dbReference type="SAM" id="MobiDB-lite"/>
    </source>
</evidence>
<dbReference type="InterPro" id="IPR043128">
    <property type="entry name" value="Rev_trsase/Diguanyl_cyclase"/>
</dbReference>
<keyword evidence="14" id="KW-0239">DNA-directed DNA polymerase</keyword>
<feature type="domain" description="UmuC" evidence="19">
    <location>
        <begin position="8"/>
        <end position="188"/>
    </location>
</feature>
<dbReference type="GO" id="GO:0006281">
    <property type="term" value="P:DNA repair"/>
    <property type="evidence" value="ECO:0007669"/>
    <property type="project" value="UniProtKB-KW"/>
</dbReference>
<dbReference type="Gene3D" id="3.40.1170.60">
    <property type="match status" value="1"/>
</dbReference>
<evidence type="ECO:0000256" key="6">
    <source>
        <dbReference type="ARBA" id="ARBA00022457"/>
    </source>
</evidence>
<dbReference type="Gene3D" id="3.30.70.270">
    <property type="match status" value="1"/>
</dbReference>
<dbReference type="Pfam" id="PF11799">
    <property type="entry name" value="IMS_C"/>
    <property type="match status" value="1"/>
</dbReference>
<dbReference type="PANTHER" id="PTHR11076">
    <property type="entry name" value="DNA REPAIR POLYMERASE UMUC / TRANSFERASE FAMILY MEMBER"/>
    <property type="match status" value="1"/>
</dbReference>
<dbReference type="CDD" id="cd03586">
    <property type="entry name" value="PolY_Pol_IV_kappa"/>
    <property type="match status" value="1"/>
</dbReference>
<evidence type="ECO:0000256" key="12">
    <source>
        <dbReference type="ARBA" id="ARBA00022763"/>
    </source>
</evidence>